<keyword evidence="2" id="KW-1185">Reference proteome</keyword>
<name>A0ABU9I1I2_9FLAO</name>
<reference evidence="1 2" key="1">
    <citation type="submission" date="2024-04" db="EMBL/GenBank/DDBJ databases">
        <title>Flavobacterium sp. DGU11 16S ribosomal RNA gene Genome sequencing and assembly.</title>
        <authorList>
            <person name="Park S."/>
        </authorList>
    </citation>
    <scope>NUCLEOTIDE SEQUENCE [LARGE SCALE GENOMIC DNA]</scope>
    <source>
        <strain evidence="1 2">DGU11</strain>
    </source>
</reference>
<sequence>MKQQLRTEQFRHLRKFFIVAFLLIQAVSWSQVTLTDSNLPIVIITTDNDPFIL</sequence>
<evidence type="ECO:0000313" key="2">
    <source>
        <dbReference type="Proteomes" id="UP001464555"/>
    </source>
</evidence>
<comment type="caution">
    <text evidence="1">The sequence shown here is derived from an EMBL/GenBank/DDBJ whole genome shotgun (WGS) entry which is preliminary data.</text>
</comment>
<evidence type="ECO:0000313" key="1">
    <source>
        <dbReference type="EMBL" id="MEL1246289.1"/>
    </source>
</evidence>
<dbReference type="RefSeq" id="WP_341698584.1">
    <property type="nucleotide sequence ID" value="NZ_JBBYHR010000013.1"/>
</dbReference>
<gene>
    <name evidence="1" type="ORF">AAEO56_18590</name>
</gene>
<dbReference type="EMBL" id="JBBYHR010000013">
    <property type="protein sequence ID" value="MEL1246289.1"/>
    <property type="molecule type" value="Genomic_DNA"/>
</dbReference>
<protein>
    <submittedName>
        <fullName evidence="1">Uncharacterized protein</fullName>
    </submittedName>
</protein>
<accession>A0ABU9I1I2</accession>
<organism evidence="1 2">
    <name type="scientific">Flavobacterium arundinis</name>
    <dbReference type="NCBI Taxonomy" id="3139143"/>
    <lineage>
        <taxon>Bacteria</taxon>
        <taxon>Pseudomonadati</taxon>
        <taxon>Bacteroidota</taxon>
        <taxon>Flavobacteriia</taxon>
        <taxon>Flavobacteriales</taxon>
        <taxon>Flavobacteriaceae</taxon>
        <taxon>Flavobacterium</taxon>
    </lineage>
</organism>
<dbReference type="Proteomes" id="UP001464555">
    <property type="component" value="Unassembled WGS sequence"/>
</dbReference>
<proteinExistence type="predicted"/>